<sequence length="252" mass="28251">MEYETSFDYTGKLLDNNSCLDNIILTPSIFNAPDYDLSNMLNLSLPISETQMNMLDIHVNPQLARAKMPGGYVNGSEYFPTIPAGTSPISWLTASTMAPAALAMATFGHLLADEVPKSVPLQGQIEPESDRLAAQQDTDIKQRETKSTRTACQKRAKQATCTPSASQEPKPKRRRGTRKKVRTEEELASRREKHLQRNKKAAQKCRQKRRILEDETKENMAIEQRKNPIIGNQVASAEDELESLRTFAFGIL</sequence>
<feature type="compositionally biased region" description="Basic residues" evidence="1">
    <location>
        <begin position="171"/>
        <end position="181"/>
    </location>
</feature>
<feature type="compositionally biased region" description="Basic residues" evidence="1">
    <location>
        <begin position="191"/>
        <end position="208"/>
    </location>
</feature>
<evidence type="ECO:0000256" key="1">
    <source>
        <dbReference type="SAM" id="MobiDB-lite"/>
    </source>
</evidence>
<keyword evidence="4" id="KW-1185">Reference proteome</keyword>
<dbReference type="EMBL" id="FJUX01000201">
    <property type="protein sequence ID" value="CZT13587.1"/>
    <property type="molecule type" value="Genomic_DNA"/>
</dbReference>
<feature type="region of interest" description="Disordered" evidence="1">
    <location>
        <begin position="126"/>
        <end position="208"/>
    </location>
</feature>
<feature type="compositionally biased region" description="Basic and acidic residues" evidence="1">
    <location>
        <begin position="138"/>
        <end position="147"/>
    </location>
</feature>
<dbReference type="Proteomes" id="UP000178912">
    <property type="component" value="Unassembled WGS sequence"/>
</dbReference>
<name>A0A1E1LSW5_9HELO</name>
<dbReference type="GO" id="GO:0003700">
    <property type="term" value="F:DNA-binding transcription factor activity"/>
    <property type="evidence" value="ECO:0007669"/>
    <property type="project" value="InterPro"/>
</dbReference>
<evidence type="ECO:0000313" key="3">
    <source>
        <dbReference type="EMBL" id="CZT13587.1"/>
    </source>
</evidence>
<dbReference type="AlphaFoldDB" id="A0A1E1LSW5"/>
<dbReference type="InterPro" id="IPR004827">
    <property type="entry name" value="bZIP"/>
</dbReference>
<evidence type="ECO:0000313" key="4">
    <source>
        <dbReference type="Proteomes" id="UP000178912"/>
    </source>
</evidence>
<dbReference type="InterPro" id="IPR046347">
    <property type="entry name" value="bZIP_sf"/>
</dbReference>
<feature type="domain" description="BZIP" evidence="2">
    <location>
        <begin position="193"/>
        <end position="208"/>
    </location>
</feature>
<accession>A0A1E1LSW5</accession>
<reference evidence="4" key="1">
    <citation type="submission" date="2016-03" db="EMBL/GenBank/DDBJ databases">
        <authorList>
            <person name="Guldener U."/>
        </authorList>
    </citation>
    <scope>NUCLEOTIDE SEQUENCE [LARGE SCALE GENOMIC DNA]</scope>
    <source>
        <strain evidence="4">04CH-RAC-A.6.1</strain>
    </source>
</reference>
<dbReference type="OrthoDB" id="3556508at2759"/>
<dbReference type="Gene3D" id="1.20.5.170">
    <property type="match status" value="1"/>
</dbReference>
<evidence type="ECO:0000259" key="2">
    <source>
        <dbReference type="PROSITE" id="PS00036"/>
    </source>
</evidence>
<dbReference type="PROSITE" id="PS00036">
    <property type="entry name" value="BZIP_BASIC"/>
    <property type="match status" value="1"/>
</dbReference>
<protein>
    <recommendedName>
        <fullName evidence="2">BZIP domain-containing protein</fullName>
    </recommendedName>
</protein>
<gene>
    <name evidence="3" type="ORF">RAG0_17086</name>
</gene>
<organism evidence="3 4">
    <name type="scientific">Rhynchosporium agropyri</name>
    <dbReference type="NCBI Taxonomy" id="914238"/>
    <lineage>
        <taxon>Eukaryota</taxon>
        <taxon>Fungi</taxon>
        <taxon>Dikarya</taxon>
        <taxon>Ascomycota</taxon>
        <taxon>Pezizomycotina</taxon>
        <taxon>Leotiomycetes</taxon>
        <taxon>Helotiales</taxon>
        <taxon>Ploettnerulaceae</taxon>
        <taxon>Rhynchosporium</taxon>
    </lineage>
</organism>
<proteinExistence type="predicted"/>
<dbReference type="SUPFAM" id="SSF57959">
    <property type="entry name" value="Leucine zipper domain"/>
    <property type="match status" value="1"/>
</dbReference>